<dbReference type="PROSITE" id="PS51272">
    <property type="entry name" value="SLH"/>
    <property type="match status" value="2"/>
</dbReference>
<dbReference type="RefSeq" id="WP_018393527.1">
    <property type="nucleotide sequence ID" value="NZ_LQWZ01000009.1"/>
</dbReference>
<gene>
    <name evidence="5" type="ORF">AWH48_17820</name>
</gene>
<evidence type="ECO:0000256" key="2">
    <source>
        <dbReference type="ARBA" id="ARBA00022801"/>
    </source>
</evidence>
<dbReference type="InterPro" id="IPR002508">
    <property type="entry name" value="MurNAc-LAA_cat"/>
</dbReference>
<reference evidence="5 6" key="1">
    <citation type="submission" date="2016-01" db="EMBL/GenBank/DDBJ databases">
        <title>Investigation of taxonomic status of Bacillus aminovorans.</title>
        <authorList>
            <person name="Verma A."/>
            <person name="Pal Y."/>
            <person name="Krishnamurthi S."/>
        </authorList>
    </citation>
    <scope>NUCLEOTIDE SEQUENCE [LARGE SCALE GENOMIC DNA]</scope>
    <source>
        <strain evidence="5 6">DSM 4337</strain>
    </source>
</reference>
<dbReference type="SMART" id="SM00646">
    <property type="entry name" value="Ami_3"/>
    <property type="match status" value="1"/>
</dbReference>
<proteinExistence type="predicted"/>
<dbReference type="InterPro" id="IPR050695">
    <property type="entry name" value="N-acetylmuramoyl_amidase_3"/>
</dbReference>
<dbReference type="PANTHER" id="PTHR30404">
    <property type="entry name" value="N-ACETYLMURAMOYL-L-ALANINE AMIDASE"/>
    <property type="match status" value="1"/>
</dbReference>
<dbReference type="Gene3D" id="3.40.630.40">
    <property type="entry name" value="Zn-dependent exopeptidases"/>
    <property type="match status" value="1"/>
</dbReference>
<keyword evidence="2 5" id="KW-0378">Hydrolase</keyword>
<evidence type="ECO:0000313" key="5">
    <source>
        <dbReference type="EMBL" id="OAH58442.1"/>
    </source>
</evidence>
<evidence type="ECO:0000313" key="6">
    <source>
        <dbReference type="Proteomes" id="UP000077271"/>
    </source>
</evidence>
<dbReference type="Gene3D" id="2.30.30.40">
    <property type="entry name" value="SH3 Domains"/>
    <property type="match status" value="1"/>
</dbReference>
<organism evidence="5 6">
    <name type="scientific">Domibacillus aminovorans</name>
    <dbReference type="NCBI Taxonomy" id="29332"/>
    <lineage>
        <taxon>Bacteria</taxon>
        <taxon>Bacillati</taxon>
        <taxon>Bacillota</taxon>
        <taxon>Bacilli</taxon>
        <taxon>Bacillales</taxon>
        <taxon>Bacillaceae</taxon>
        <taxon>Domibacillus</taxon>
    </lineage>
</organism>
<dbReference type="Pfam" id="PF00395">
    <property type="entry name" value="SLH"/>
    <property type="match status" value="2"/>
</dbReference>
<dbReference type="GO" id="GO:0008745">
    <property type="term" value="F:N-acetylmuramoyl-L-alanine amidase activity"/>
    <property type="evidence" value="ECO:0007669"/>
    <property type="project" value="InterPro"/>
</dbReference>
<dbReference type="PANTHER" id="PTHR30404:SF0">
    <property type="entry name" value="N-ACETYLMURAMOYL-L-ALANINE AMIDASE AMIC"/>
    <property type="match status" value="1"/>
</dbReference>
<accession>A0A177KYY6</accession>
<feature type="domain" description="SLH" evidence="4">
    <location>
        <begin position="84"/>
        <end position="147"/>
    </location>
</feature>
<evidence type="ECO:0000259" key="4">
    <source>
        <dbReference type="PROSITE" id="PS51272"/>
    </source>
</evidence>
<name>A0A177KYY6_9BACI</name>
<evidence type="ECO:0000256" key="3">
    <source>
        <dbReference type="SAM" id="SignalP"/>
    </source>
</evidence>
<dbReference type="Pfam" id="PF01520">
    <property type="entry name" value="Amidase_3"/>
    <property type="match status" value="1"/>
</dbReference>
<dbReference type="SUPFAM" id="SSF53187">
    <property type="entry name" value="Zn-dependent exopeptidases"/>
    <property type="match status" value="1"/>
</dbReference>
<evidence type="ECO:0000256" key="1">
    <source>
        <dbReference type="ARBA" id="ARBA00022729"/>
    </source>
</evidence>
<dbReference type="GO" id="GO:0030288">
    <property type="term" value="C:outer membrane-bounded periplasmic space"/>
    <property type="evidence" value="ECO:0007669"/>
    <property type="project" value="TreeGrafter"/>
</dbReference>
<dbReference type="CDD" id="cd02696">
    <property type="entry name" value="MurNAc-LAA"/>
    <property type="match status" value="1"/>
</dbReference>
<dbReference type="EMBL" id="LQWZ01000009">
    <property type="protein sequence ID" value="OAH58442.1"/>
    <property type="molecule type" value="Genomic_DNA"/>
</dbReference>
<comment type="caution">
    <text evidence="5">The sequence shown here is derived from an EMBL/GenBank/DDBJ whole genome shotgun (WGS) entry which is preliminary data.</text>
</comment>
<dbReference type="Proteomes" id="UP000077271">
    <property type="component" value="Unassembled WGS sequence"/>
</dbReference>
<protein>
    <submittedName>
        <fullName evidence="5">Cell wall hydrolase</fullName>
    </submittedName>
</protein>
<dbReference type="InterPro" id="IPR001119">
    <property type="entry name" value="SLH_dom"/>
</dbReference>
<keyword evidence="1 3" id="KW-0732">Signal</keyword>
<feature type="chain" id="PRO_5008066503" evidence="3">
    <location>
        <begin position="28"/>
        <end position="476"/>
    </location>
</feature>
<feature type="domain" description="SLH" evidence="4">
    <location>
        <begin position="24"/>
        <end position="83"/>
    </location>
</feature>
<dbReference type="AlphaFoldDB" id="A0A177KYY6"/>
<feature type="signal peptide" evidence="3">
    <location>
        <begin position="1"/>
        <end position="27"/>
    </location>
</feature>
<dbReference type="GO" id="GO:0009253">
    <property type="term" value="P:peptidoglycan catabolic process"/>
    <property type="evidence" value="ECO:0007669"/>
    <property type="project" value="InterPro"/>
</dbReference>
<sequence length="476" mass="50990">MKKSLIIVGLAFCMLITLFGVNRAAYAANFVDVPDRASKEVNYLSIGGIANGSSATIFGSEKKVTRMEAAAFIGRALQLDGTKRVTSFKDVGSGSFASGYIQSAVEKGIISGYEGGRFLPYNEVTRGEMAVMLSKAFGYNFGGKLSGAANALTSRGIASGVADGSFGVDQIIKRADFAVFLARAMNPEFRTKEFSSFTKTLWTNTGDLNVRSGPSTSYPSKGKLAKDVKVIGAHNIAGWTYVKSDSTIGFVSTVYLRDTETASAAQPPVTGADSRLSSQTIILDPGHGGSDPGAVGFGLREKDVVLSTSLKVNKLLKQTPFNVKMTRSDDRFITINQRSSFARNNGGNIFVSIHANAASSSSANGTETIYSSAANPHGADSKLLATKIQNRMIEAWKLKDRNIKSTRQLGRSLGVLDNNSVPAALAELAFISNKSENDMLKSDYWQTVMAKAIYDGILDYYKAKGYQVDPLYVVGK</sequence>